<keyword evidence="3" id="KW-1185">Reference proteome</keyword>
<name>A0ABT9AD38_9BACT</name>
<evidence type="ECO:0000313" key="3">
    <source>
        <dbReference type="Proteomes" id="UP001167796"/>
    </source>
</evidence>
<reference evidence="2" key="1">
    <citation type="submission" date="2023-07" db="EMBL/GenBank/DDBJ databases">
        <authorList>
            <person name="Kim M.K."/>
        </authorList>
    </citation>
    <scope>NUCLEOTIDE SEQUENCE</scope>
    <source>
        <strain evidence="2">M29</strain>
    </source>
</reference>
<feature type="compositionally biased region" description="Pro residues" evidence="1">
    <location>
        <begin position="136"/>
        <end position="145"/>
    </location>
</feature>
<protein>
    <submittedName>
        <fullName evidence="2">Uncharacterized protein</fullName>
    </submittedName>
</protein>
<sequence>MQGICRRILLDEEMYLVYYCVAIRQWSFGRGRLPKWLWKQFYRGLMAGTALVVFTASRRTFRAGGYGVGRFCAAIAAEYARLEGMQQAGGALRLREESELLEIMEPELGSTPGAMPPPIGHHAERSRSFSTASAGSPPPLERGRG</sequence>
<proteinExistence type="predicted"/>
<feature type="region of interest" description="Disordered" evidence="1">
    <location>
        <begin position="107"/>
        <end position="145"/>
    </location>
</feature>
<dbReference type="EMBL" id="JAUQSX010000005">
    <property type="protein sequence ID" value="MDO7846906.1"/>
    <property type="molecule type" value="Genomic_DNA"/>
</dbReference>
<organism evidence="2 3">
    <name type="scientific">Hymenobacter mellowenesis</name>
    <dbReference type="NCBI Taxonomy" id="3063995"/>
    <lineage>
        <taxon>Bacteria</taxon>
        <taxon>Pseudomonadati</taxon>
        <taxon>Bacteroidota</taxon>
        <taxon>Cytophagia</taxon>
        <taxon>Cytophagales</taxon>
        <taxon>Hymenobacteraceae</taxon>
        <taxon>Hymenobacter</taxon>
    </lineage>
</organism>
<evidence type="ECO:0000313" key="2">
    <source>
        <dbReference type="EMBL" id="MDO7846906.1"/>
    </source>
</evidence>
<dbReference type="Proteomes" id="UP001167796">
    <property type="component" value="Unassembled WGS sequence"/>
</dbReference>
<evidence type="ECO:0000256" key="1">
    <source>
        <dbReference type="SAM" id="MobiDB-lite"/>
    </source>
</evidence>
<gene>
    <name evidence="2" type="ORF">Q5H92_11100</name>
</gene>
<comment type="caution">
    <text evidence="2">The sequence shown here is derived from an EMBL/GenBank/DDBJ whole genome shotgun (WGS) entry which is preliminary data.</text>
</comment>
<accession>A0ABT9AD38</accession>